<organism evidence="3 4">
    <name type="scientific">Limnochorda pilosa</name>
    <dbReference type="NCBI Taxonomy" id="1555112"/>
    <lineage>
        <taxon>Bacteria</taxon>
        <taxon>Bacillati</taxon>
        <taxon>Bacillota</taxon>
        <taxon>Limnochordia</taxon>
        <taxon>Limnochordales</taxon>
        <taxon>Limnochordaceae</taxon>
        <taxon>Limnochorda</taxon>
    </lineage>
</organism>
<dbReference type="InterPro" id="IPR000683">
    <property type="entry name" value="Gfo/Idh/MocA-like_OxRdtase_N"/>
</dbReference>
<gene>
    <name evidence="3" type="ORF">LIP_2398</name>
</gene>
<evidence type="ECO:0000259" key="2">
    <source>
        <dbReference type="Pfam" id="PF22725"/>
    </source>
</evidence>
<feature type="domain" description="GFO/IDH/MocA-like oxidoreductase" evidence="2">
    <location>
        <begin position="144"/>
        <end position="276"/>
    </location>
</feature>
<dbReference type="SUPFAM" id="SSF55347">
    <property type="entry name" value="Glyceraldehyde-3-phosphate dehydrogenase-like, C-terminal domain"/>
    <property type="match status" value="1"/>
</dbReference>
<dbReference type="Gene3D" id="3.30.360.10">
    <property type="entry name" value="Dihydrodipicolinate Reductase, domain 2"/>
    <property type="match status" value="1"/>
</dbReference>
<dbReference type="GO" id="GO:0000166">
    <property type="term" value="F:nucleotide binding"/>
    <property type="evidence" value="ECO:0007669"/>
    <property type="project" value="InterPro"/>
</dbReference>
<name>A0A0K2SN47_LIMPI</name>
<dbReference type="Pfam" id="PF01408">
    <property type="entry name" value="GFO_IDH_MocA"/>
    <property type="match status" value="1"/>
</dbReference>
<dbReference type="Proteomes" id="UP000065807">
    <property type="component" value="Chromosome"/>
</dbReference>
<dbReference type="Gene3D" id="3.40.50.720">
    <property type="entry name" value="NAD(P)-binding Rossmann-like Domain"/>
    <property type="match status" value="1"/>
</dbReference>
<dbReference type="PANTHER" id="PTHR43708">
    <property type="entry name" value="CONSERVED EXPRESSED OXIDOREDUCTASE (EUROFUNG)"/>
    <property type="match status" value="1"/>
</dbReference>
<keyword evidence="4" id="KW-1185">Reference proteome</keyword>
<dbReference type="STRING" id="1555112.LIP_2398"/>
<dbReference type="InterPro" id="IPR051317">
    <property type="entry name" value="Gfo/Idh/MocA_oxidoreduct"/>
</dbReference>
<dbReference type="AlphaFoldDB" id="A0A0K2SN47"/>
<sequence>MPEIGVAVLATGRMAQIHLAALDALRTTNRFREDAPFQVGKLVVHGRNEEKARALAATFPDVQVQMDYDAILNDPGVHVVDNCLVNSLHYPTLRAAIEAGKHVYTEKPLTAHLDEARRLRDQAVQAGVHHGIVQNMRFQAGPARAKEILQRGELGRIFHVRAVFGYFVPPDLANRPAWFYQKEEAGGGIVHDMMAHFFDLLEYWVAPVEQIAAVTGTFFPERTGPGGERFPVEVEDTGAVLARLRGGAIADVFASWVRRKHEAVPTFQIDGEKGSLLFNFHRLWIQKSEETPLFRFDPTIEQVNNEQGWTELLLERVNPFQEQLRQFLEGIATRKPVRPDWNDAVRTQELIEEAYARTLG</sequence>
<dbReference type="RefSeq" id="WP_068138294.1">
    <property type="nucleotide sequence ID" value="NZ_AP014924.1"/>
</dbReference>
<dbReference type="InterPro" id="IPR036291">
    <property type="entry name" value="NAD(P)-bd_dom_sf"/>
</dbReference>
<feature type="domain" description="Gfo/Idh/MocA-like oxidoreductase N-terminal" evidence="1">
    <location>
        <begin position="5"/>
        <end position="128"/>
    </location>
</feature>
<dbReference type="PANTHER" id="PTHR43708:SF8">
    <property type="entry name" value="OXIDOREDUCTASE"/>
    <property type="match status" value="1"/>
</dbReference>
<reference evidence="4" key="1">
    <citation type="submission" date="2015-07" db="EMBL/GenBank/DDBJ databases">
        <title>Complete genome sequence and phylogenetic analysis of Limnochorda pilosa.</title>
        <authorList>
            <person name="Watanabe M."/>
            <person name="Kojima H."/>
            <person name="Fukui M."/>
        </authorList>
    </citation>
    <scope>NUCLEOTIDE SEQUENCE [LARGE SCALE GENOMIC DNA]</scope>
    <source>
        <strain evidence="4">HC45</strain>
    </source>
</reference>
<evidence type="ECO:0000259" key="1">
    <source>
        <dbReference type="Pfam" id="PF01408"/>
    </source>
</evidence>
<reference evidence="4" key="2">
    <citation type="journal article" date="2016" name="Int. J. Syst. Evol. Microbiol.">
        <title>Complete genome sequence and cell structure of Limnochorda pilosa, a Gram-negative spore-former within the phylum Firmicutes.</title>
        <authorList>
            <person name="Watanabe M."/>
            <person name="Kojima H."/>
            <person name="Fukui M."/>
        </authorList>
    </citation>
    <scope>NUCLEOTIDE SEQUENCE [LARGE SCALE GENOMIC DNA]</scope>
    <source>
        <strain evidence="4">HC45</strain>
    </source>
</reference>
<dbReference type="OrthoDB" id="9815825at2"/>
<dbReference type="Pfam" id="PF22725">
    <property type="entry name" value="GFO_IDH_MocA_C3"/>
    <property type="match status" value="1"/>
</dbReference>
<protein>
    <submittedName>
        <fullName evidence="3">Oxidoreductase</fullName>
    </submittedName>
</protein>
<accession>A0A0K2SN47</accession>
<dbReference type="EMBL" id="AP014924">
    <property type="protein sequence ID" value="BAS28239.1"/>
    <property type="molecule type" value="Genomic_DNA"/>
</dbReference>
<dbReference type="KEGG" id="lpil:LIP_2398"/>
<dbReference type="InterPro" id="IPR055170">
    <property type="entry name" value="GFO_IDH_MocA-like_dom"/>
</dbReference>
<evidence type="ECO:0000313" key="4">
    <source>
        <dbReference type="Proteomes" id="UP000065807"/>
    </source>
</evidence>
<evidence type="ECO:0000313" key="3">
    <source>
        <dbReference type="EMBL" id="BAS28239.1"/>
    </source>
</evidence>
<proteinExistence type="predicted"/>
<dbReference type="SUPFAM" id="SSF51735">
    <property type="entry name" value="NAD(P)-binding Rossmann-fold domains"/>
    <property type="match status" value="1"/>
</dbReference>